<evidence type="ECO:0000313" key="1">
    <source>
        <dbReference type="EMBL" id="KAG6605032.1"/>
    </source>
</evidence>
<proteinExistence type="predicted"/>
<protein>
    <submittedName>
        <fullName evidence="1">Uncharacterized protein</fullName>
    </submittedName>
</protein>
<reference evidence="1 2" key="1">
    <citation type="journal article" date="2021" name="Hortic Res">
        <title>The domestication of Cucurbita argyrosperma as revealed by the genome of its wild relative.</title>
        <authorList>
            <person name="Barrera-Redondo J."/>
            <person name="Sanchez-de la Vega G."/>
            <person name="Aguirre-Liguori J.A."/>
            <person name="Castellanos-Morales G."/>
            <person name="Gutierrez-Guerrero Y.T."/>
            <person name="Aguirre-Dugua X."/>
            <person name="Aguirre-Planter E."/>
            <person name="Tenaillon M.I."/>
            <person name="Lira-Saade R."/>
            <person name="Eguiarte L.E."/>
        </authorList>
    </citation>
    <scope>NUCLEOTIDE SEQUENCE [LARGE SCALE GENOMIC DNA]</scope>
    <source>
        <strain evidence="1">JBR-2021</strain>
    </source>
</reference>
<sequence>MELGFEFIGISGGKEDELRTGSWPLKGPPNEEINERDCKVFCSDTLGNHYLLLARGGKCVAPMKDIEDLLSRAKEEFGYSHPMGCFTIPYIDGGDKRNASPNDV</sequence>
<comment type="caution">
    <text evidence="1">The sequence shown here is derived from an EMBL/GenBank/DDBJ whole genome shotgun (WGS) entry which is preliminary data.</text>
</comment>
<evidence type="ECO:0000313" key="2">
    <source>
        <dbReference type="Proteomes" id="UP000685013"/>
    </source>
</evidence>
<dbReference type="AlphaFoldDB" id="A0AAV6NYJ4"/>
<feature type="non-terminal residue" evidence="1">
    <location>
        <position position="1"/>
    </location>
</feature>
<organism evidence="1 2">
    <name type="scientific">Cucurbita argyrosperma subsp. sororia</name>
    <dbReference type="NCBI Taxonomy" id="37648"/>
    <lineage>
        <taxon>Eukaryota</taxon>
        <taxon>Viridiplantae</taxon>
        <taxon>Streptophyta</taxon>
        <taxon>Embryophyta</taxon>
        <taxon>Tracheophyta</taxon>
        <taxon>Spermatophyta</taxon>
        <taxon>Magnoliopsida</taxon>
        <taxon>eudicotyledons</taxon>
        <taxon>Gunneridae</taxon>
        <taxon>Pentapetalae</taxon>
        <taxon>rosids</taxon>
        <taxon>fabids</taxon>
        <taxon>Cucurbitales</taxon>
        <taxon>Cucurbitaceae</taxon>
        <taxon>Cucurbiteae</taxon>
        <taxon>Cucurbita</taxon>
    </lineage>
</organism>
<name>A0AAV6NYJ4_9ROSI</name>
<dbReference type="Proteomes" id="UP000685013">
    <property type="component" value="Chromosome 2"/>
</dbReference>
<dbReference type="EMBL" id="JAGKQH010000002">
    <property type="protein sequence ID" value="KAG6605032.1"/>
    <property type="molecule type" value="Genomic_DNA"/>
</dbReference>
<keyword evidence="2" id="KW-1185">Reference proteome</keyword>
<accession>A0AAV6NYJ4</accession>
<gene>
    <name evidence="1" type="ORF">SDJN03_02349</name>
</gene>